<name>A0ABS7R3Y8_9ACTN</name>
<dbReference type="InterPro" id="IPR045732">
    <property type="entry name" value="DUF6086"/>
</dbReference>
<reference evidence="1 2" key="1">
    <citation type="submission" date="2021-08" db="EMBL/GenBank/DDBJ databases">
        <title>Streptomyces sp. PTM05 isolated from lichen.</title>
        <authorList>
            <person name="Somphong A."/>
            <person name="Phongsopitanun W."/>
            <person name="Tanasupawat S."/>
        </authorList>
    </citation>
    <scope>NUCLEOTIDE SEQUENCE [LARGE SCALE GENOMIC DNA]</scope>
    <source>
        <strain evidence="1 2">Ptm05</strain>
    </source>
</reference>
<proteinExistence type="predicted"/>
<accession>A0ABS7R3Y8</accession>
<dbReference type="EMBL" id="JAINVZ010000039">
    <property type="protein sequence ID" value="MBY8889245.1"/>
    <property type="molecule type" value="Genomic_DNA"/>
</dbReference>
<organism evidence="1 2">
    <name type="scientific">Streptantibioticus parmotrematis</name>
    <dbReference type="NCBI Taxonomy" id="2873249"/>
    <lineage>
        <taxon>Bacteria</taxon>
        <taxon>Bacillati</taxon>
        <taxon>Actinomycetota</taxon>
        <taxon>Actinomycetes</taxon>
        <taxon>Kitasatosporales</taxon>
        <taxon>Streptomycetaceae</taxon>
        <taxon>Streptantibioticus</taxon>
    </lineage>
</organism>
<dbReference type="RefSeq" id="WP_222982403.1">
    <property type="nucleotide sequence ID" value="NZ_JAINVZ010000039.1"/>
</dbReference>
<evidence type="ECO:0000313" key="1">
    <source>
        <dbReference type="EMBL" id="MBY8889245.1"/>
    </source>
</evidence>
<evidence type="ECO:0000313" key="2">
    <source>
        <dbReference type="Proteomes" id="UP001198565"/>
    </source>
</evidence>
<protein>
    <submittedName>
        <fullName evidence="1">DUF6086 family protein</fullName>
    </submittedName>
</protein>
<sequence length="144" mass="15913">MSQYFDLGKQTLWNPSNGAARLFLRQVYVFEAELGLPSGLGQMRDDECQIDPAALKTFAEALLEQHLRTSHTVMIALSEGFVATMLVLSERAGIELALPTGDPATWGSTRDVQVSGPASDTANQRTRLDRLQAQSRELSRFMAR</sequence>
<gene>
    <name evidence="1" type="ORF">K7472_31035</name>
</gene>
<keyword evidence="2" id="KW-1185">Reference proteome</keyword>
<dbReference type="Proteomes" id="UP001198565">
    <property type="component" value="Unassembled WGS sequence"/>
</dbReference>
<dbReference type="Pfam" id="PF19564">
    <property type="entry name" value="DUF6086"/>
    <property type="match status" value="1"/>
</dbReference>
<comment type="caution">
    <text evidence="1">The sequence shown here is derived from an EMBL/GenBank/DDBJ whole genome shotgun (WGS) entry which is preliminary data.</text>
</comment>